<dbReference type="EMBL" id="CP117834">
    <property type="protein sequence ID" value="WDF03270.1"/>
    <property type="molecule type" value="Genomic_DNA"/>
</dbReference>
<dbReference type="InterPro" id="IPR032693">
    <property type="entry name" value="YtkA-like_dom"/>
</dbReference>
<dbReference type="PROSITE" id="PS51257">
    <property type="entry name" value="PROKAR_LIPOPROTEIN"/>
    <property type="match status" value="1"/>
</dbReference>
<dbReference type="Proteomes" id="UP001215143">
    <property type="component" value="Chromosome"/>
</dbReference>
<evidence type="ECO:0000259" key="1">
    <source>
        <dbReference type="Pfam" id="PF13115"/>
    </source>
</evidence>
<feature type="domain" description="YtkA-like" evidence="1">
    <location>
        <begin position="34"/>
        <end position="113"/>
    </location>
</feature>
<protein>
    <submittedName>
        <fullName evidence="2">FixH family protein</fullName>
    </submittedName>
</protein>
<sequence length="158" mass="17877">MRAYLFVRISFITSIFVGLTGCSDSSLETPSLEVVRAKIDSPLEIDTHVRTNLSVTLTQGEEIVDDAEDVVFEIWKDQERDEGKLQDAVYIDSGTYTIEHEFLEDGIYLVQSHITARDMHVMPKQMVVVGDVSDETIEAFIENGNKPNDAQESKHHHH</sequence>
<accession>A0ABY7W994</accession>
<evidence type="ECO:0000313" key="2">
    <source>
        <dbReference type="EMBL" id="WDF03270.1"/>
    </source>
</evidence>
<dbReference type="Pfam" id="PF13115">
    <property type="entry name" value="YtkA"/>
    <property type="match status" value="1"/>
</dbReference>
<evidence type="ECO:0000313" key="3">
    <source>
        <dbReference type="Proteomes" id="UP001215143"/>
    </source>
</evidence>
<dbReference type="RefSeq" id="WP_274272573.1">
    <property type="nucleotide sequence ID" value="NZ_CP117834.1"/>
</dbReference>
<organism evidence="2 3">
    <name type="scientific">Shouchella hunanensis</name>
    <dbReference type="NCBI Taxonomy" id="766894"/>
    <lineage>
        <taxon>Bacteria</taxon>
        <taxon>Bacillati</taxon>
        <taxon>Bacillota</taxon>
        <taxon>Bacilli</taxon>
        <taxon>Bacillales</taxon>
        <taxon>Bacillaceae</taxon>
        <taxon>Shouchella</taxon>
    </lineage>
</organism>
<gene>
    <name evidence="2" type="ORF">PQ477_17510</name>
</gene>
<reference evidence="2 3" key="1">
    <citation type="submission" date="2023-02" db="EMBL/GenBank/DDBJ databases">
        <authorList>
            <person name="Liu G."/>
        </authorList>
    </citation>
    <scope>NUCLEOTIDE SEQUENCE [LARGE SCALE GENOMIC DNA]</scope>
    <source>
        <strain evidence="2 3">DSM 23008</strain>
    </source>
</reference>
<proteinExistence type="predicted"/>
<name>A0ABY7W994_9BACI</name>
<keyword evidence="3" id="KW-1185">Reference proteome</keyword>